<proteinExistence type="predicted"/>
<accession>A0AA47LW45</accession>
<evidence type="ECO:0000313" key="4">
    <source>
        <dbReference type="EMBL" id="WOW93859.1"/>
    </source>
</evidence>
<dbReference type="EMBL" id="CP015907">
    <property type="protein sequence ID" value="WOW93859.1"/>
    <property type="molecule type" value="Genomic_DNA"/>
</dbReference>
<reference evidence="5 6" key="1">
    <citation type="journal article" date="2017" name="BMC Genomics">
        <title>Comparative and functional genomics of the Lactococcus lactis taxon; insights into evolution and niche adaptation.</title>
        <authorList>
            <person name="Kelleher P."/>
            <person name="Bottacini F."/>
            <person name="Mahony J."/>
            <person name="Kilcawley K.N."/>
            <person name="van Sinderen D."/>
        </authorList>
    </citation>
    <scope>NUCLEOTIDE SEQUENCE [LARGE SCALE GENOMIC DNA]</scope>
    <source>
        <strain evidence="2 5">JM1</strain>
        <strain evidence="1 7">JM3</strain>
        <strain evidence="3 6">UC109</strain>
    </source>
</reference>
<dbReference type="Proteomes" id="UP000191806">
    <property type="component" value="Chromosome"/>
</dbReference>
<evidence type="ECO:0000313" key="3">
    <source>
        <dbReference type="EMBL" id="WOW93373.1"/>
    </source>
</evidence>
<dbReference type="EMBL" id="CP015907">
    <property type="protein sequence ID" value="WOW93373.1"/>
    <property type="molecule type" value="Genomic_DNA"/>
</dbReference>
<dbReference type="Proteomes" id="UP000192016">
    <property type="component" value="Chromosome"/>
</dbReference>
<evidence type="ECO:0000313" key="7">
    <source>
        <dbReference type="Proteomes" id="UP000192161"/>
    </source>
</evidence>
<dbReference type="EMBL" id="CP015901">
    <property type="protein sequence ID" value="WGL39547.1"/>
    <property type="molecule type" value="Genomic_DNA"/>
</dbReference>
<dbReference type="AlphaFoldDB" id="A0AA47LW45"/>
<organism evidence="1 7">
    <name type="scientific">Lactococcus lactis subsp. cremoris</name>
    <name type="common">Streptococcus cremoris</name>
    <dbReference type="NCBI Taxonomy" id="1359"/>
    <lineage>
        <taxon>Bacteria</taxon>
        <taxon>Bacillati</taxon>
        <taxon>Bacillota</taxon>
        <taxon>Bacilli</taxon>
        <taxon>Lactobacillales</taxon>
        <taxon>Streptococcaceae</taxon>
        <taxon>Lactococcus</taxon>
    </lineage>
</organism>
<name>A0AA47LW45_LACLC</name>
<evidence type="ECO:0000313" key="2">
    <source>
        <dbReference type="EMBL" id="WMF94351.1"/>
    </source>
</evidence>
<protein>
    <submittedName>
        <fullName evidence="1">Uncharacterized protein</fullName>
    </submittedName>
</protein>
<dbReference type="RefSeq" id="WP_011675641.1">
    <property type="nucleotide sequence ID" value="NZ_CP015894.2"/>
</dbReference>
<sequence>MSLSDKMILPVYLVAYWILNLVSAISAEIVVLSNRTNKGKWESPDRGI</sequence>
<reference evidence="1" key="2">
    <citation type="submission" date="2023-04" db="EMBL/GenBank/DDBJ databases">
        <authorList>
            <person name="McDonnell B."/>
        </authorList>
    </citation>
    <scope>NUCLEOTIDE SEQUENCE</scope>
    <source>
        <strain evidence="2">JM1</strain>
        <strain evidence="1">JM3</strain>
        <strain evidence="3">UC109</strain>
    </source>
</reference>
<dbReference type="EMBL" id="CP015899">
    <property type="protein sequence ID" value="WMF94351.1"/>
    <property type="molecule type" value="Genomic_DNA"/>
</dbReference>
<evidence type="ECO:0000313" key="5">
    <source>
        <dbReference type="Proteomes" id="UP000191806"/>
    </source>
</evidence>
<evidence type="ECO:0000313" key="6">
    <source>
        <dbReference type="Proteomes" id="UP000192016"/>
    </source>
</evidence>
<gene>
    <name evidence="2" type="ORF">LLJM1_03160</name>
    <name evidence="1" type="ORF">LLJM3_02810</name>
    <name evidence="3" type="ORF">LLUC109_02570</name>
    <name evidence="4" type="ORF">LLUC109_02820</name>
</gene>
<dbReference type="Proteomes" id="UP000192161">
    <property type="component" value="Chromosome"/>
</dbReference>
<evidence type="ECO:0000313" key="1">
    <source>
        <dbReference type="EMBL" id="WGL39547.1"/>
    </source>
</evidence>